<dbReference type="KEGG" id="clus:A9F13_16g01474"/>
<dbReference type="EMBL" id="LYUB02000016">
    <property type="protein sequence ID" value="OVF07038.1"/>
    <property type="molecule type" value="Genomic_DNA"/>
</dbReference>
<evidence type="ECO:0000313" key="1">
    <source>
        <dbReference type="EMBL" id="OVF07038.1"/>
    </source>
</evidence>
<comment type="caution">
    <text evidence="1">The sequence shown here is derived from an EMBL/GenBank/DDBJ whole genome shotgun (WGS) entry which is preliminary data.</text>
</comment>
<proteinExistence type="predicted"/>
<organism evidence="1 2">
    <name type="scientific">Clavispora lusitaniae</name>
    <name type="common">Candida lusitaniae</name>
    <dbReference type="NCBI Taxonomy" id="36911"/>
    <lineage>
        <taxon>Eukaryota</taxon>
        <taxon>Fungi</taxon>
        <taxon>Dikarya</taxon>
        <taxon>Ascomycota</taxon>
        <taxon>Saccharomycotina</taxon>
        <taxon>Pichiomycetes</taxon>
        <taxon>Metschnikowiaceae</taxon>
        <taxon>Clavispora</taxon>
    </lineage>
</organism>
<protein>
    <submittedName>
        <fullName evidence="1">Uncharacterized protein</fullName>
    </submittedName>
</protein>
<accession>A0AA91T0E5</accession>
<sequence>MIIHFIHQKIVPEYRNVATLNAFKSKVQIFPGPDLYDRAEFLNMMSIPPHINKTQAYESEKLPHLETWLDER</sequence>
<reference evidence="1 2" key="1">
    <citation type="submission" date="2017-04" db="EMBL/GenBank/DDBJ databases">
        <title>Draft genome of the yeast Clavispora lusitaniae type strain CBS 6936.</title>
        <authorList>
            <person name="Durrens P."/>
            <person name="Klopp C."/>
            <person name="Biteau N."/>
            <person name="Fitton-Ouhabi V."/>
            <person name="Dementhon K."/>
            <person name="Accoceberry I."/>
            <person name="Sherman D.J."/>
            <person name="Noel T."/>
        </authorList>
    </citation>
    <scope>NUCLEOTIDE SEQUENCE [LARGE SCALE GENOMIC DNA]</scope>
    <source>
        <strain evidence="1 2">CBS 6936</strain>
    </source>
</reference>
<dbReference type="AlphaFoldDB" id="A0AA91T0E5"/>
<gene>
    <name evidence="1" type="ORF">A9F13_16g01474</name>
</gene>
<evidence type="ECO:0000313" key="2">
    <source>
        <dbReference type="Proteomes" id="UP000195602"/>
    </source>
</evidence>
<dbReference type="Proteomes" id="UP000195602">
    <property type="component" value="Unassembled WGS sequence"/>
</dbReference>
<name>A0AA91T0E5_CLALS</name>